<feature type="region of interest" description="Disordered" evidence="6">
    <location>
        <begin position="129"/>
        <end position="164"/>
    </location>
</feature>
<comment type="similarity">
    <text evidence="3">In the C-terminal section; belongs to the trehalose phosphatase family.</text>
</comment>
<evidence type="ECO:0000256" key="3">
    <source>
        <dbReference type="ARBA" id="ARBA00006330"/>
    </source>
</evidence>
<evidence type="ECO:0000256" key="6">
    <source>
        <dbReference type="SAM" id="MobiDB-lite"/>
    </source>
</evidence>
<dbReference type="OrthoDB" id="755951at2759"/>
<dbReference type="InterPro" id="IPR036412">
    <property type="entry name" value="HAD-like_sf"/>
</dbReference>
<comment type="subcellular location">
    <subcellularLocation>
        <location evidence="1">Cytoplasm</location>
    </subcellularLocation>
</comment>
<dbReference type="GO" id="GO:0030234">
    <property type="term" value="F:enzyme regulator activity"/>
    <property type="evidence" value="ECO:0007669"/>
    <property type="project" value="UniProtKB-ARBA"/>
</dbReference>
<dbReference type="Gene3D" id="3.40.50.1000">
    <property type="entry name" value="HAD superfamily/HAD-like"/>
    <property type="match status" value="1"/>
</dbReference>
<organism evidence="8 9">
    <name type="scientific">Microthyrium microscopicum</name>
    <dbReference type="NCBI Taxonomy" id="703497"/>
    <lineage>
        <taxon>Eukaryota</taxon>
        <taxon>Fungi</taxon>
        <taxon>Dikarya</taxon>
        <taxon>Ascomycota</taxon>
        <taxon>Pezizomycotina</taxon>
        <taxon>Dothideomycetes</taxon>
        <taxon>Dothideomycetes incertae sedis</taxon>
        <taxon>Microthyriales</taxon>
        <taxon>Microthyriaceae</taxon>
        <taxon>Microthyrium</taxon>
    </lineage>
</organism>
<comment type="similarity">
    <text evidence="2">In the N-terminal section; belongs to the glycosyltransferase 20 family.</text>
</comment>
<name>A0A6A6U0Y1_9PEZI</name>
<evidence type="ECO:0000256" key="7">
    <source>
        <dbReference type="SAM" id="SignalP"/>
    </source>
</evidence>
<dbReference type="InterPro" id="IPR023214">
    <property type="entry name" value="HAD_sf"/>
</dbReference>
<dbReference type="EMBL" id="MU004239">
    <property type="protein sequence ID" value="KAF2665965.1"/>
    <property type="molecule type" value="Genomic_DNA"/>
</dbReference>
<reference evidence="8" key="1">
    <citation type="journal article" date="2020" name="Stud. Mycol.">
        <title>101 Dothideomycetes genomes: a test case for predicting lifestyles and emergence of pathogens.</title>
        <authorList>
            <person name="Haridas S."/>
            <person name="Albert R."/>
            <person name="Binder M."/>
            <person name="Bloem J."/>
            <person name="Labutti K."/>
            <person name="Salamov A."/>
            <person name="Andreopoulos B."/>
            <person name="Baker S."/>
            <person name="Barry K."/>
            <person name="Bills G."/>
            <person name="Bluhm B."/>
            <person name="Cannon C."/>
            <person name="Castanera R."/>
            <person name="Culley D."/>
            <person name="Daum C."/>
            <person name="Ezra D."/>
            <person name="Gonzalez J."/>
            <person name="Henrissat B."/>
            <person name="Kuo A."/>
            <person name="Liang C."/>
            <person name="Lipzen A."/>
            <person name="Lutzoni F."/>
            <person name="Magnuson J."/>
            <person name="Mondo S."/>
            <person name="Nolan M."/>
            <person name="Ohm R."/>
            <person name="Pangilinan J."/>
            <person name="Park H.-J."/>
            <person name="Ramirez L."/>
            <person name="Alfaro M."/>
            <person name="Sun H."/>
            <person name="Tritt A."/>
            <person name="Yoshinaga Y."/>
            <person name="Zwiers L.-H."/>
            <person name="Turgeon B."/>
            <person name="Goodwin S."/>
            <person name="Spatafora J."/>
            <person name="Crous P."/>
            <person name="Grigoriev I."/>
        </authorList>
    </citation>
    <scope>NUCLEOTIDE SEQUENCE</scope>
    <source>
        <strain evidence="8">CBS 115976</strain>
    </source>
</reference>
<evidence type="ECO:0000256" key="5">
    <source>
        <dbReference type="ARBA" id="ARBA00022553"/>
    </source>
</evidence>
<evidence type="ECO:0000256" key="1">
    <source>
        <dbReference type="ARBA" id="ARBA00004496"/>
    </source>
</evidence>
<proteinExistence type="inferred from homology"/>
<dbReference type="PANTHER" id="PTHR10788">
    <property type="entry name" value="TREHALOSE-6-PHOSPHATE SYNTHASE"/>
    <property type="match status" value="1"/>
</dbReference>
<dbReference type="GO" id="GO:0005946">
    <property type="term" value="C:alpha,alpha-trehalose-phosphate synthase complex (UDP-forming)"/>
    <property type="evidence" value="ECO:0007669"/>
    <property type="project" value="TreeGrafter"/>
</dbReference>
<dbReference type="Gene3D" id="3.30.70.1020">
    <property type="entry name" value="Trehalose-6-phosphate phosphatase related protein, domain 2"/>
    <property type="match status" value="1"/>
</dbReference>
<dbReference type="Gene3D" id="3.40.50.2000">
    <property type="entry name" value="Glycogen Phosphorylase B"/>
    <property type="match status" value="2"/>
</dbReference>
<dbReference type="SUPFAM" id="SSF53756">
    <property type="entry name" value="UDP-Glycosyltransferase/glycogen phosphorylase"/>
    <property type="match status" value="1"/>
</dbReference>
<evidence type="ECO:0000313" key="8">
    <source>
        <dbReference type="EMBL" id="KAF2665965.1"/>
    </source>
</evidence>
<dbReference type="FunFam" id="3.30.70.1020:FF:000001">
    <property type="entry name" value="Alpha,alpha-trehalose-phosphate synthase [UDP-forming] 1"/>
    <property type="match status" value="1"/>
</dbReference>
<dbReference type="GO" id="GO:0004805">
    <property type="term" value="F:trehalose-phosphatase activity"/>
    <property type="evidence" value="ECO:0007669"/>
    <property type="project" value="TreeGrafter"/>
</dbReference>
<feature type="compositionally biased region" description="Polar residues" evidence="6">
    <location>
        <begin position="144"/>
        <end position="160"/>
    </location>
</feature>
<dbReference type="Pfam" id="PF00982">
    <property type="entry name" value="Glyco_transf_20"/>
    <property type="match status" value="1"/>
</dbReference>
<dbReference type="AlphaFoldDB" id="A0A6A6U0Y1"/>
<dbReference type="FunFam" id="3.40.50.2000:FF:000036">
    <property type="entry name" value="Alpha,alpha-trehalose-phosphate synthase subunit Tps2"/>
    <property type="match status" value="1"/>
</dbReference>
<accession>A0A6A6U0Y1</accession>
<dbReference type="InterPro" id="IPR006379">
    <property type="entry name" value="HAD-SF_hydro_IIB"/>
</dbReference>
<dbReference type="NCBIfam" id="TIGR00685">
    <property type="entry name" value="T6PP"/>
    <property type="match status" value="1"/>
</dbReference>
<sequence length="920" mass="103225">MVVHVVSLFLPYTLDFQVPESPSQQSRAEDYFGDPERRLSLLEKTQPIPAKTPGITADEAAFFAQNQPKAATHFVKPHDPRTLMRSDAHVADWGAGLLFNHPPSRAQELPPRTLLGHYAAQPGQDLLGLNNGVGIGAPRKKRSPTPSARKSNASRSTSGQRGKYWGSEWTVEPAEQGNGGLANAIKAAERDNTVGDDIIWMGTLGFPTDSLEENVKNDICEKFDSEELQSLVVFVSDSDFDGHYTHFCKTILWPVFHYQIPDHPKSKAYEDHSYGFYVKVNQAFADKIVASYKRGDMIWIHDYHLLLVPNMVRQKLPDAKIGFFLHTAFPSSEVFRCLSVRKELLEGMLGANLIAFQCPEYEEHFLTTCSRLLVVEAMENGIQLEDRFINVVSTPIGVDPKGFSDARQMEEVAEWIATMKERYKGKKIIAARDKLDHVRGVRQKLLAFELFLNKYPEYKEDVVLIQVATSTPDNPQLTDVVSEIVNRIDSQHSTLAHQPLVFLRQDIPFSQYLALLSVADVLMITSLREGMNLTCHEYILCQDGSMSDKKHGPVILSEFTGSSSVFQGGDLAVNPWDYKTCAQAIKVALEMPVEEKERRYNQLRGIVLNQTGGVWVKELIDDLNKFHAEHQQREMSAIPRLNIAGLTNKYREARNRLFLLDYDGTLANISNPQHVHLNNPYRVIETLTKLSSIPGNLVYVMSGRTPEELSRAFNYLPNVGLIAENGCFVRPFAKDQWTMFPQKAAMLEWKENVKQILQYYHERIAGSRVEEKNCSLIFRYDDVKPEDMESAQRQAGDCANHIDAACSSHRIHAVPIKNGVLIEPLDWTKASAAAWVFDGLRKEVDGEDKAKADGDIDFLFVAGDDREDESAFKWANKLGVSGVVRDVTTVSLGKRNTEAAATLTQGTSGLLSVLKKLSAL</sequence>
<keyword evidence="4" id="KW-0963">Cytoplasm</keyword>
<dbReference type="FunFam" id="3.40.50.2000:FF:000099">
    <property type="entry name" value="Alpha,alpha-trehalose phosphate synthase subunit, putative"/>
    <property type="match status" value="1"/>
</dbReference>
<dbReference type="InterPro" id="IPR001830">
    <property type="entry name" value="Glyco_trans_20"/>
</dbReference>
<dbReference type="Proteomes" id="UP000799302">
    <property type="component" value="Unassembled WGS sequence"/>
</dbReference>
<dbReference type="CDD" id="cd03788">
    <property type="entry name" value="GT20_TPS"/>
    <property type="match status" value="1"/>
</dbReference>
<feature type="signal peptide" evidence="7">
    <location>
        <begin position="1"/>
        <end position="15"/>
    </location>
</feature>
<evidence type="ECO:0000313" key="9">
    <source>
        <dbReference type="Proteomes" id="UP000799302"/>
    </source>
</evidence>
<dbReference type="SUPFAM" id="SSF56784">
    <property type="entry name" value="HAD-like"/>
    <property type="match status" value="1"/>
</dbReference>
<feature type="chain" id="PRO_5025544813" evidence="7">
    <location>
        <begin position="16"/>
        <end position="920"/>
    </location>
</feature>
<gene>
    <name evidence="8" type="ORF">BT63DRAFT_427750</name>
</gene>
<dbReference type="NCBIfam" id="TIGR01484">
    <property type="entry name" value="HAD-SF-IIB"/>
    <property type="match status" value="1"/>
</dbReference>
<keyword evidence="9" id="KW-1185">Reference proteome</keyword>
<keyword evidence="7" id="KW-0732">Signal</keyword>
<protein>
    <submittedName>
        <fullName evidence="8">Alpha,alpha-trehalose phosphate synthase-like protein subunit</fullName>
    </submittedName>
</protein>
<dbReference type="Pfam" id="PF02358">
    <property type="entry name" value="Trehalose_PPase"/>
    <property type="match status" value="1"/>
</dbReference>
<dbReference type="InterPro" id="IPR003337">
    <property type="entry name" value="Trehalose_PPase"/>
</dbReference>
<keyword evidence="5" id="KW-0597">Phosphoprotein</keyword>
<evidence type="ECO:0000256" key="4">
    <source>
        <dbReference type="ARBA" id="ARBA00022490"/>
    </source>
</evidence>
<dbReference type="GO" id="GO:0005829">
    <property type="term" value="C:cytosol"/>
    <property type="evidence" value="ECO:0007669"/>
    <property type="project" value="TreeGrafter"/>
</dbReference>
<dbReference type="GO" id="GO:0003825">
    <property type="term" value="F:alpha,alpha-trehalose-phosphate synthase (UDP-forming) activity"/>
    <property type="evidence" value="ECO:0007669"/>
    <property type="project" value="TreeGrafter"/>
</dbReference>
<evidence type="ECO:0000256" key="2">
    <source>
        <dbReference type="ARBA" id="ARBA00005409"/>
    </source>
</evidence>
<dbReference type="PANTHER" id="PTHR10788:SF15">
    <property type="entry name" value="TREHALOSE SYNTHASE COMPLEX REGULATORY SUBUNIT TPS3-RELATED"/>
    <property type="match status" value="1"/>
</dbReference>
<dbReference type="GO" id="GO:0005992">
    <property type="term" value="P:trehalose biosynthetic process"/>
    <property type="evidence" value="ECO:0007669"/>
    <property type="project" value="InterPro"/>
</dbReference>